<organism evidence="1 2">
    <name type="scientific">Ruminiclostridium cellobioparum subsp. termitidis CT1112</name>
    <dbReference type="NCBI Taxonomy" id="1195236"/>
    <lineage>
        <taxon>Bacteria</taxon>
        <taxon>Bacillati</taxon>
        <taxon>Bacillota</taxon>
        <taxon>Clostridia</taxon>
        <taxon>Eubacteriales</taxon>
        <taxon>Oscillospiraceae</taxon>
        <taxon>Ruminiclostridium</taxon>
    </lineage>
</organism>
<dbReference type="STRING" id="1195236.CTER_4268"/>
<dbReference type="Proteomes" id="UP000014155">
    <property type="component" value="Unassembled WGS sequence"/>
</dbReference>
<evidence type="ECO:0000313" key="1">
    <source>
        <dbReference type="EMBL" id="EMS70096.1"/>
    </source>
</evidence>
<name>S0FIS1_RUMCE</name>
<proteinExistence type="predicted"/>
<dbReference type="AlphaFoldDB" id="S0FIS1"/>
<accession>S0FIS1</accession>
<dbReference type="PATRIC" id="fig|1195236.3.peg.4445"/>
<protein>
    <submittedName>
        <fullName evidence="1">Uncharacterized protein</fullName>
    </submittedName>
</protein>
<evidence type="ECO:0000313" key="2">
    <source>
        <dbReference type="Proteomes" id="UP000014155"/>
    </source>
</evidence>
<sequence length="183" mass="21769">MKLYHYFEKEKGPFCNLSDLSLEDAENALNEIRKRNQIYAAKRDETYIKRRFKYEDLTRKMFLEKGGKAMRSRPHYMTVEECAWLKSWYKDGCSVIIDIKDLDTDTISFTYGDMFPTFGPRGDDSAEYRKQVYTYEEILQIIQKYGLPQKWNPNGEKGPIRYIEAQLWSNTTVSNIVKYCEKQ</sequence>
<dbReference type="RefSeq" id="WP_004629190.1">
    <property type="nucleotide sequence ID" value="NZ_AORV01000060.1"/>
</dbReference>
<keyword evidence="2" id="KW-1185">Reference proteome</keyword>
<dbReference type="eggNOG" id="ENOG50318CA">
    <property type="taxonomic scope" value="Bacteria"/>
</dbReference>
<reference evidence="1 2" key="1">
    <citation type="journal article" date="2013" name="Genome Announc.">
        <title>Draft Genome Sequence of the Cellulolytic, Mesophilic, Anaerobic Bacterium Clostridium termitidis Strain CT1112 (DSM 5398).</title>
        <authorList>
            <person name="Lal S."/>
            <person name="Ramachandran U."/>
            <person name="Zhang X."/>
            <person name="Munir R."/>
            <person name="Sparling R."/>
            <person name="Levin D.B."/>
        </authorList>
    </citation>
    <scope>NUCLEOTIDE SEQUENCE [LARGE SCALE GENOMIC DNA]</scope>
    <source>
        <strain evidence="1 2">CT1112</strain>
    </source>
</reference>
<dbReference type="EMBL" id="AORV01000060">
    <property type="protein sequence ID" value="EMS70096.1"/>
    <property type="molecule type" value="Genomic_DNA"/>
</dbReference>
<comment type="caution">
    <text evidence="1">The sequence shown here is derived from an EMBL/GenBank/DDBJ whole genome shotgun (WGS) entry which is preliminary data.</text>
</comment>
<gene>
    <name evidence="1" type="ORF">CTER_4268</name>
</gene>